<dbReference type="KEGG" id="hprf:HLPR_03650"/>
<dbReference type="SUPFAM" id="SSF158397">
    <property type="entry name" value="TM1646-like"/>
    <property type="match status" value="1"/>
</dbReference>
<keyword evidence="4" id="KW-1185">Reference proteome</keyword>
<dbReference type="InterPro" id="IPR024042">
    <property type="entry name" value="TM1646-like_dom_sf"/>
</dbReference>
<name>A0AAU9EJC0_9FIRM</name>
<dbReference type="InterPro" id="IPR005585">
    <property type="entry name" value="DUF327"/>
</dbReference>
<evidence type="ECO:0000313" key="3">
    <source>
        <dbReference type="EMBL" id="BEP28034.1"/>
    </source>
</evidence>
<evidence type="ECO:0000256" key="2">
    <source>
        <dbReference type="SAM" id="MobiDB-lite"/>
    </source>
</evidence>
<proteinExistence type="predicted"/>
<dbReference type="AlphaFoldDB" id="A0AAU9EJC0"/>
<accession>A0AAU9EJC0</accession>
<dbReference type="Pfam" id="PF03885">
    <property type="entry name" value="DUF327"/>
    <property type="match status" value="1"/>
</dbReference>
<keyword evidence="1" id="KW-0175">Coiled coil</keyword>
<reference evidence="3 4" key="1">
    <citation type="submission" date="2023-08" db="EMBL/GenBank/DDBJ databases">
        <title>Helicovermis profunda gen. nov., sp. nov., a novel mesophilic, fermentative bacterium within the Bacillota from a deep-sea hydrothermal vent chimney.</title>
        <authorList>
            <person name="Miyazaki U."/>
            <person name="Mizutani D."/>
            <person name="Hashimoto Y."/>
            <person name="Tame A."/>
            <person name="Sawayama S."/>
            <person name="Miyazaki J."/>
            <person name="Takai K."/>
            <person name="Nakagawa S."/>
        </authorList>
    </citation>
    <scope>NUCLEOTIDE SEQUENCE [LARGE SCALE GENOMIC DNA]</scope>
    <source>
        <strain evidence="3 4">S502</strain>
    </source>
</reference>
<gene>
    <name evidence="3" type="ORF">HLPR_03650</name>
</gene>
<evidence type="ECO:0000313" key="4">
    <source>
        <dbReference type="Proteomes" id="UP001321786"/>
    </source>
</evidence>
<organism evidence="3 4">
    <name type="scientific">Helicovermis profundi</name>
    <dbReference type="NCBI Taxonomy" id="3065157"/>
    <lineage>
        <taxon>Bacteria</taxon>
        <taxon>Bacillati</taxon>
        <taxon>Bacillota</taxon>
        <taxon>Clostridia</taxon>
        <taxon>Helicovermis</taxon>
    </lineage>
</organism>
<sequence>MKISKTKKAKGVGKNTKAKAKKTVPSISFIEVLSAKEDDDAREKLEEILDVIEEKGKNLYEKRTVESLLDYKKMVKSFIEEAVEFGLKIEEKRGFSRGGRGRILRTVSNIDSKLTQLTDAILKKEKKQINLLEKIGEIQGLLVSIYL</sequence>
<dbReference type="RefSeq" id="WP_338536384.1">
    <property type="nucleotide sequence ID" value="NZ_AP028654.1"/>
</dbReference>
<feature type="coiled-coil region" evidence="1">
    <location>
        <begin position="35"/>
        <end position="62"/>
    </location>
</feature>
<dbReference type="Gene3D" id="1.20.120.490">
    <property type="entry name" value="Hypothetical protein TM1646-like domain"/>
    <property type="match status" value="1"/>
</dbReference>
<protein>
    <submittedName>
        <fullName evidence="3">YaaR family protein</fullName>
    </submittedName>
</protein>
<feature type="region of interest" description="Disordered" evidence="2">
    <location>
        <begin position="1"/>
        <end position="22"/>
    </location>
</feature>
<dbReference type="Proteomes" id="UP001321786">
    <property type="component" value="Chromosome"/>
</dbReference>
<dbReference type="EMBL" id="AP028654">
    <property type="protein sequence ID" value="BEP28034.1"/>
    <property type="molecule type" value="Genomic_DNA"/>
</dbReference>
<evidence type="ECO:0000256" key="1">
    <source>
        <dbReference type="SAM" id="Coils"/>
    </source>
</evidence>